<dbReference type="InterPro" id="IPR042468">
    <property type="entry name" value="Peptidase_C65_otubain_sub1"/>
</dbReference>
<organism evidence="8">
    <name type="scientific">viral metagenome</name>
    <dbReference type="NCBI Taxonomy" id="1070528"/>
    <lineage>
        <taxon>unclassified sequences</taxon>
        <taxon>metagenomes</taxon>
        <taxon>organismal metagenomes</taxon>
    </lineage>
</organism>
<keyword evidence="3" id="KW-0645">Protease</keyword>
<evidence type="ECO:0000256" key="1">
    <source>
        <dbReference type="ARBA" id="ARBA00000707"/>
    </source>
</evidence>
<evidence type="ECO:0000256" key="6">
    <source>
        <dbReference type="ARBA" id="ARBA00022807"/>
    </source>
</evidence>
<evidence type="ECO:0000256" key="4">
    <source>
        <dbReference type="ARBA" id="ARBA00022786"/>
    </source>
</evidence>
<dbReference type="GO" id="GO:0004843">
    <property type="term" value="F:cysteine-type deubiquitinase activity"/>
    <property type="evidence" value="ECO:0007669"/>
    <property type="project" value="UniProtKB-EC"/>
</dbReference>
<proteinExistence type="predicted"/>
<dbReference type="EMBL" id="MN740069">
    <property type="protein sequence ID" value="QHT86482.1"/>
    <property type="molecule type" value="Genomic_DNA"/>
</dbReference>
<dbReference type="Gene3D" id="1.20.1300.20">
    <property type="entry name" value="Peptidase C65 Otubain, subdomain 2"/>
    <property type="match status" value="1"/>
</dbReference>
<evidence type="ECO:0000256" key="2">
    <source>
        <dbReference type="ARBA" id="ARBA00012759"/>
    </source>
</evidence>
<feature type="domain" description="OTU" evidence="7">
    <location>
        <begin position="304"/>
        <end position="555"/>
    </location>
</feature>
<sequence length="1125" mass="130306">MKLLQIILLIILLILSALLIAINLKLYKINNIKRGGEVTDNILEITYGSNYTNLSDEEKTAFILYLSDLSITNDEIFNNFENNAKLLDSWRAGQQLSRNYSDEGWPRNYSDEDNELQSTLAASLKEDLEQWPLQNATTANLKGDFTKLYNLWRNSPSANQHCLRIEIKFTFPNFFSNIITDSIDISNLEVGEITDSHIYFDIKYNIWKHCTINNFVDSTETSYTESFYHNAILDACDINGWVIQSFNPNNVGNGIYTFINAQIANIDKIIFVPRGDLSMASFIKNIVFGRQRTIDKPLTDGGYYGTRKIIGDGNCYYTAFIFNLLEYALFASTSIRNAIKINIISALTEIKWTIRATIEIYDRENNKINKINKTVMRENYENMLKTLTTFFDSAHSIFELERLFNQQDIYGRSEGIYIPLVYGCKLLIAYYMFTRNTPESIKDILLTTVNEKKRSKIEVYTKESVLSPFIRNKILTINYDMADIVQLPILAYSFKCGQRIISTSSNIETPYVYYNNYVDPYNNPYIYTSHTFDTQLNGMVNLLLIPEHYDIVYCHPNNIPDPIFSLDGQLIPDTVPLLKEEIKSKRDAIANSMQKGIKGIPYPITIEQEVANGKKIADIAKKVAALPDDEIIEKVLYKLSFIDLYKLIKCKQIKMQKYQYLDNIDKKILEIANRIKLCIEKLIDYYSMRHLITTNNDLNNDLNNFQYILAELKIEIELDEDDQIVFLENSPSKQEVYIFFLKTFPPILVIGGGFPYPNGFFVVGDHDTANFGKGLDWYISDFWEKLYEELNGKKFKAIMIDNGTESWLYDGTNTIDYKKMGEIFKNVIEPNGIVIVRGPSIPFNYEEYDQKIIDELYKQQFKNIGLICLLVLQNYKDLFTIFSLNEGLDIPILSEGLNTPEIYPTIDYSRHSEASMKLEFPDELSPGWFIKYPINFKCMQYGTLQSRGLATYIEDIVIKNIHPSIAIESTISDIDEIIPEIDTTIINILVYCYPEQIDTYYNYSALEDIIKIYRGNSTTEYKIYTLDNKIGSNSDFKVNGFKNEFIDSQIEKWDIIFIADCDGKLIHNIHWFKNVLDKIIKMVKISGEIYFSNIDISNIEDLISKLSNYYSLNRYNNMIQIIKYI</sequence>
<evidence type="ECO:0000259" key="7">
    <source>
        <dbReference type="PROSITE" id="PS50802"/>
    </source>
</evidence>
<evidence type="ECO:0000313" key="8">
    <source>
        <dbReference type="EMBL" id="QHT86482.1"/>
    </source>
</evidence>
<keyword evidence="6" id="KW-0788">Thiol protease</keyword>
<dbReference type="Pfam" id="PF10275">
    <property type="entry name" value="Peptidase_C65"/>
    <property type="match status" value="1"/>
</dbReference>
<evidence type="ECO:0000256" key="5">
    <source>
        <dbReference type="ARBA" id="ARBA00022801"/>
    </source>
</evidence>
<protein>
    <recommendedName>
        <fullName evidence="2">ubiquitinyl hydrolase 1</fullName>
        <ecNumber evidence="2">3.4.19.12</ecNumber>
    </recommendedName>
</protein>
<accession>A0A6C0I109</accession>
<reference evidence="8" key="1">
    <citation type="journal article" date="2020" name="Nature">
        <title>Giant virus diversity and host interactions through global metagenomics.</title>
        <authorList>
            <person name="Schulz F."/>
            <person name="Roux S."/>
            <person name="Paez-Espino D."/>
            <person name="Jungbluth S."/>
            <person name="Walsh D.A."/>
            <person name="Denef V.J."/>
            <person name="McMahon K.D."/>
            <person name="Konstantinidis K.T."/>
            <person name="Eloe-Fadrosh E.A."/>
            <person name="Kyrpides N.C."/>
            <person name="Woyke T."/>
        </authorList>
    </citation>
    <scope>NUCLEOTIDE SEQUENCE</scope>
    <source>
        <strain evidence="8">GVMAG-M-3300023184-186</strain>
    </source>
</reference>
<keyword evidence="5" id="KW-0378">Hydrolase</keyword>
<dbReference type="InterPro" id="IPR042467">
    <property type="entry name" value="Peptidase_C65_otubain_sub2"/>
</dbReference>
<dbReference type="AlphaFoldDB" id="A0A6C0I109"/>
<dbReference type="GO" id="GO:0006508">
    <property type="term" value="P:proteolysis"/>
    <property type="evidence" value="ECO:0007669"/>
    <property type="project" value="UniProtKB-KW"/>
</dbReference>
<dbReference type="EC" id="3.4.19.12" evidence="2"/>
<dbReference type="Gene3D" id="3.30.200.60">
    <property type="entry name" value="Peptidase C65 Otubain, subdomain 1"/>
    <property type="match status" value="1"/>
</dbReference>
<dbReference type="InterPro" id="IPR003323">
    <property type="entry name" value="OTU_dom"/>
</dbReference>
<dbReference type="InterPro" id="IPR019400">
    <property type="entry name" value="Peptidase_C65_otubain"/>
</dbReference>
<dbReference type="PROSITE" id="PS50802">
    <property type="entry name" value="OTU"/>
    <property type="match status" value="1"/>
</dbReference>
<comment type="catalytic activity">
    <reaction evidence="1">
        <text>Thiol-dependent hydrolysis of ester, thioester, amide, peptide and isopeptide bonds formed by the C-terminal Gly of ubiquitin (a 76-residue protein attached to proteins as an intracellular targeting signal).</text>
        <dbReference type="EC" id="3.4.19.12"/>
    </reaction>
</comment>
<name>A0A6C0I109_9ZZZZ</name>
<keyword evidence="4" id="KW-0833">Ubl conjugation pathway</keyword>
<evidence type="ECO:0000256" key="3">
    <source>
        <dbReference type="ARBA" id="ARBA00022670"/>
    </source>
</evidence>